<keyword evidence="1" id="KW-0732">Signal</keyword>
<keyword evidence="3" id="KW-1185">Reference proteome</keyword>
<proteinExistence type="predicted"/>
<feature type="signal peptide" evidence="1">
    <location>
        <begin position="1"/>
        <end position="19"/>
    </location>
</feature>
<comment type="caution">
    <text evidence="2">The sequence shown here is derived from an EMBL/GenBank/DDBJ whole genome shotgun (WGS) entry which is preliminary data.</text>
</comment>
<gene>
    <name evidence="2" type="ORF">VCO01S_22160</name>
</gene>
<evidence type="ECO:0000313" key="2">
    <source>
        <dbReference type="EMBL" id="GEA61023.1"/>
    </source>
</evidence>
<reference evidence="2 3" key="1">
    <citation type="submission" date="2019-06" db="EMBL/GenBank/DDBJ databases">
        <title>Whole genome shotgun sequence of Vibrio comitans NBRC 102076.</title>
        <authorList>
            <person name="Hosoyama A."/>
            <person name="Uohara A."/>
            <person name="Ohji S."/>
            <person name="Ichikawa N."/>
        </authorList>
    </citation>
    <scope>NUCLEOTIDE SEQUENCE [LARGE SCALE GENOMIC DNA]</scope>
    <source>
        <strain evidence="2 3">NBRC 102076</strain>
    </source>
</reference>
<accession>A0A4Y3INE4</accession>
<feature type="chain" id="PRO_5021272982" description="Secreted protein" evidence="1">
    <location>
        <begin position="20"/>
        <end position="75"/>
    </location>
</feature>
<organism evidence="2 3">
    <name type="scientific">Vibrio comitans NBRC 102076</name>
    <dbReference type="NCBI Taxonomy" id="1219078"/>
    <lineage>
        <taxon>Bacteria</taxon>
        <taxon>Pseudomonadati</taxon>
        <taxon>Pseudomonadota</taxon>
        <taxon>Gammaproteobacteria</taxon>
        <taxon>Vibrionales</taxon>
        <taxon>Vibrionaceae</taxon>
        <taxon>Vibrio</taxon>
    </lineage>
</organism>
<name>A0A4Y3INE4_9VIBR</name>
<sequence length="75" mass="8495">MKKLLTLLALVSVSSGALASGGFGLDSSLIDDTQKQTISAKSKEQREKRTAWNQLREECKDHPSCIYRELKQRYH</sequence>
<evidence type="ECO:0008006" key="4">
    <source>
        <dbReference type="Google" id="ProtNLM"/>
    </source>
</evidence>
<protein>
    <recommendedName>
        <fullName evidence="4">Secreted protein</fullName>
    </recommendedName>
</protein>
<evidence type="ECO:0000313" key="3">
    <source>
        <dbReference type="Proteomes" id="UP000318242"/>
    </source>
</evidence>
<dbReference type="RefSeq" id="WP_141271415.1">
    <property type="nucleotide sequence ID" value="NZ_BJLH01000009.1"/>
</dbReference>
<dbReference type="Proteomes" id="UP000318242">
    <property type="component" value="Unassembled WGS sequence"/>
</dbReference>
<dbReference type="AlphaFoldDB" id="A0A4Y3INE4"/>
<dbReference type="OrthoDB" id="5906409at2"/>
<evidence type="ECO:0000256" key="1">
    <source>
        <dbReference type="SAM" id="SignalP"/>
    </source>
</evidence>
<dbReference type="EMBL" id="BJLH01000009">
    <property type="protein sequence ID" value="GEA61023.1"/>
    <property type="molecule type" value="Genomic_DNA"/>
</dbReference>